<reference evidence="2" key="1">
    <citation type="journal article" date="2021" name="Front. Microbiol.">
        <title>Comprehensive Comparative Genomics and Phenotyping of Methylobacterium Species.</title>
        <authorList>
            <person name="Alessa O."/>
            <person name="Ogura Y."/>
            <person name="Fujitani Y."/>
            <person name="Takami H."/>
            <person name="Hayashi T."/>
            <person name="Sahin N."/>
            <person name="Tani A."/>
        </authorList>
    </citation>
    <scope>NUCLEOTIDE SEQUENCE</scope>
    <source>
        <strain evidence="2">LMG 23639</strain>
    </source>
</reference>
<dbReference type="SUPFAM" id="SSF53335">
    <property type="entry name" value="S-adenosyl-L-methionine-dependent methyltransferases"/>
    <property type="match status" value="1"/>
</dbReference>
<dbReference type="RefSeq" id="WP_238273763.1">
    <property type="nucleotide sequence ID" value="NZ_BPQR01000005.1"/>
</dbReference>
<keyword evidence="3" id="KW-1185">Reference proteome</keyword>
<dbReference type="Proteomes" id="UP001055102">
    <property type="component" value="Unassembled WGS sequence"/>
</dbReference>
<evidence type="ECO:0000313" key="2">
    <source>
        <dbReference type="EMBL" id="GJE05034.1"/>
    </source>
</evidence>
<reference evidence="2" key="2">
    <citation type="submission" date="2021-08" db="EMBL/GenBank/DDBJ databases">
        <authorList>
            <person name="Tani A."/>
            <person name="Ola A."/>
            <person name="Ogura Y."/>
            <person name="Katsura K."/>
            <person name="Hayashi T."/>
        </authorList>
    </citation>
    <scope>NUCLEOTIDE SEQUENCE</scope>
    <source>
        <strain evidence="2">LMG 23639</strain>
    </source>
</reference>
<dbReference type="Gene3D" id="3.40.50.150">
    <property type="entry name" value="Vaccinia Virus protein VP39"/>
    <property type="match status" value="1"/>
</dbReference>
<dbReference type="InterPro" id="IPR013216">
    <property type="entry name" value="Methyltransf_11"/>
</dbReference>
<dbReference type="EMBL" id="BPQR01000005">
    <property type="protein sequence ID" value="GJE05034.1"/>
    <property type="molecule type" value="Genomic_DNA"/>
</dbReference>
<dbReference type="InterPro" id="IPR000408">
    <property type="entry name" value="Reg_chr_condens"/>
</dbReference>
<gene>
    <name evidence="2" type="ORF">AOPFMNJM_0329</name>
</gene>
<feature type="domain" description="Methyltransferase type 11" evidence="1">
    <location>
        <begin position="47"/>
        <end position="125"/>
    </location>
</feature>
<accession>A0ABQ4STC8</accession>
<dbReference type="Pfam" id="PF08241">
    <property type="entry name" value="Methyltransf_11"/>
    <property type="match status" value="1"/>
</dbReference>
<evidence type="ECO:0000259" key="1">
    <source>
        <dbReference type="Pfam" id="PF08241"/>
    </source>
</evidence>
<evidence type="ECO:0000313" key="3">
    <source>
        <dbReference type="Proteomes" id="UP001055102"/>
    </source>
</evidence>
<name>A0ABQ4STC8_9HYPH</name>
<proteinExistence type="predicted"/>
<dbReference type="PROSITE" id="PS00626">
    <property type="entry name" value="RCC1_2"/>
    <property type="match status" value="1"/>
</dbReference>
<comment type="caution">
    <text evidence="2">The sequence shown here is derived from an EMBL/GenBank/DDBJ whole genome shotgun (WGS) entry which is preliminary data.</text>
</comment>
<organism evidence="2 3">
    <name type="scientific">Methylobacterium jeotgali</name>
    <dbReference type="NCBI Taxonomy" id="381630"/>
    <lineage>
        <taxon>Bacteria</taxon>
        <taxon>Pseudomonadati</taxon>
        <taxon>Pseudomonadota</taxon>
        <taxon>Alphaproteobacteria</taxon>
        <taxon>Hyphomicrobiales</taxon>
        <taxon>Methylobacteriaceae</taxon>
        <taxon>Methylobacterium</taxon>
    </lineage>
</organism>
<dbReference type="InterPro" id="IPR029063">
    <property type="entry name" value="SAM-dependent_MTases_sf"/>
</dbReference>
<sequence>MEYQGIVSIEVPETPHLGGNADHGDPYSFAPTVVRHLVERFALRSMLDLGSGQGHTAALFHRHGVAAIACDGLTRNIHDNVFPTVQVDFTRAPVVSAVDLVWCQEVAEHVEERYLDNFVRSLACGKVILMTHALPGQHGYHHVNCKDAGYWIEVISRAGYNCAVADTNRVRALAQEDGAAYLARTGLLFTRAR</sequence>
<protein>
    <recommendedName>
        <fullName evidence="1">Methyltransferase type 11 domain-containing protein</fullName>
    </recommendedName>
</protein>